<dbReference type="OrthoDB" id="5408470at2"/>
<dbReference type="Pfam" id="PF04254">
    <property type="entry name" value="DUF432"/>
    <property type="match status" value="1"/>
</dbReference>
<dbReference type="RefSeq" id="WP_073165960.1">
    <property type="nucleotide sequence ID" value="NZ_FQZE01000004.1"/>
</dbReference>
<evidence type="ECO:0000313" key="2">
    <source>
        <dbReference type="Proteomes" id="UP000184050"/>
    </source>
</evidence>
<dbReference type="EMBL" id="FQZE01000004">
    <property type="protein sequence ID" value="SHI66869.1"/>
    <property type="molecule type" value="Genomic_DNA"/>
</dbReference>
<keyword evidence="2" id="KW-1185">Reference proteome</keyword>
<sequence length="255" mass="28732">MKTSPLFGTLQIQPGEFHVKEYENFSLGIKREKEGWILLSNKGDWRLKNKTPDFSEGEYYQTGNANTLLLTPSLPAKPLVFMGSKLNVSPKQKLTFYLKIPLTIQAYFAKKSSDNLLKEFETQGLSNTWFGDPDSGEPAFTLGSDFFFTPKDARLQPTEALCPVSILNSSATVLKVERMILRVGNMALYKNNDKIITSLAALDYKGKDVISVADYRFSKKIHGEKAEIVAKPKISGSINMLKINFHFIKNIYKSE</sequence>
<evidence type="ECO:0000313" key="1">
    <source>
        <dbReference type="EMBL" id="SHI66869.1"/>
    </source>
</evidence>
<dbReference type="Proteomes" id="UP000184050">
    <property type="component" value="Unassembled WGS sequence"/>
</dbReference>
<dbReference type="AlphaFoldDB" id="A0A1M6D0Y2"/>
<gene>
    <name evidence="1" type="ORF">SAMN05444280_104160</name>
</gene>
<dbReference type="STRING" id="1168035.SAMN05444280_104160"/>
<proteinExistence type="predicted"/>
<reference evidence="1 2" key="1">
    <citation type="submission" date="2016-11" db="EMBL/GenBank/DDBJ databases">
        <authorList>
            <person name="Jaros S."/>
            <person name="Januszkiewicz K."/>
            <person name="Wedrychowicz H."/>
        </authorList>
    </citation>
    <scope>NUCLEOTIDE SEQUENCE [LARGE SCALE GENOMIC DNA]</scope>
    <source>
        <strain evidence="1 2">DSM 27063</strain>
    </source>
</reference>
<accession>A0A1M6D0Y2</accession>
<protein>
    <submittedName>
        <fullName evidence="1">Uncharacterized protein</fullName>
    </submittedName>
</protein>
<dbReference type="InterPro" id="IPR007366">
    <property type="entry name" value="DUF432"/>
</dbReference>
<organism evidence="1 2">
    <name type="scientific">Tangfeifania diversioriginum</name>
    <dbReference type="NCBI Taxonomy" id="1168035"/>
    <lineage>
        <taxon>Bacteria</taxon>
        <taxon>Pseudomonadati</taxon>
        <taxon>Bacteroidota</taxon>
        <taxon>Bacteroidia</taxon>
        <taxon>Marinilabiliales</taxon>
        <taxon>Prolixibacteraceae</taxon>
        <taxon>Tangfeifania</taxon>
    </lineage>
</organism>
<name>A0A1M6D0Y2_9BACT</name>